<dbReference type="RefSeq" id="XP_017776239.1">
    <property type="nucleotide sequence ID" value="XM_017920750.1"/>
</dbReference>
<feature type="compositionally biased region" description="Basic and acidic residues" evidence="1">
    <location>
        <begin position="187"/>
        <end position="213"/>
    </location>
</feature>
<accession>A0ABM1MNT9</accession>
<evidence type="ECO:0000313" key="3">
    <source>
        <dbReference type="RefSeq" id="XP_017769947.1"/>
    </source>
</evidence>
<reference evidence="3 4" key="1">
    <citation type="submission" date="2025-05" db="UniProtKB">
        <authorList>
            <consortium name="RefSeq"/>
        </authorList>
    </citation>
    <scope>IDENTIFICATION</scope>
    <source>
        <tissue evidence="3 4">Whole Larva</tissue>
    </source>
</reference>
<organism evidence="2 4">
    <name type="scientific">Nicrophorus vespilloides</name>
    <name type="common">Boreal carrion beetle</name>
    <dbReference type="NCBI Taxonomy" id="110193"/>
    <lineage>
        <taxon>Eukaryota</taxon>
        <taxon>Metazoa</taxon>
        <taxon>Ecdysozoa</taxon>
        <taxon>Arthropoda</taxon>
        <taxon>Hexapoda</taxon>
        <taxon>Insecta</taxon>
        <taxon>Pterygota</taxon>
        <taxon>Neoptera</taxon>
        <taxon>Endopterygota</taxon>
        <taxon>Coleoptera</taxon>
        <taxon>Polyphaga</taxon>
        <taxon>Staphyliniformia</taxon>
        <taxon>Silphidae</taxon>
        <taxon>Nicrophorinae</taxon>
        <taxon>Nicrophorus</taxon>
    </lineage>
</organism>
<dbReference type="Proteomes" id="UP000695000">
    <property type="component" value="Unplaced"/>
</dbReference>
<gene>
    <name evidence="4" type="primary">LOC108562425</name>
    <name evidence="3" type="synonym">LOC108557797</name>
</gene>
<proteinExistence type="predicted"/>
<protein>
    <submittedName>
        <fullName evidence="3">Uncharacterized protein LOC108557797 isoform X1</fullName>
    </submittedName>
    <submittedName>
        <fullName evidence="4">Uncharacterized protein LOC108562425 isoform X1</fullName>
    </submittedName>
</protein>
<name>A0ABM1MNT9_NICVS</name>
<keyword evidence="2" id="KW-1185">Reference proteome</keyword>
<dbReference type="GeneID" id="108557797"/>
<feature type="region of interest" description="Disordered" evidence="1">
    <location>
        <begin position="173"/>
        <end position="213"/>
    </location>
</feature>
<evidence type="ECO:0000313" key="2">
    <source>
        <dbReference type="Proteomes" id="UP000695000"/>
    </source>
</evidence>
<evidence type="ECO:0000313" key="4">
    <source>
        <dbReference type="RefSeq" id="XP_017776239.1"/>
    </source>
</evidence>
<sequence>MKLQQNKMPKKKILCPVCSSKLVLKQINLDTAVYLCLKSECVYPQGHDWIMVTRSLSEMYDDNQRKLKRRRILNVDKFLDTITGEPINPTGNDTSIINDLKSIDNEQQNSSFVPAVGDASLMDCDIMNQTELCNEFNFDDMMDEWASKPTSSDQVDTNGIEFDFNEFMQDFPATNVEPLPQPNGNSKKADDVPKWDDDSRIKRRQSDSPKKATVVRRDADFNTAVFDLRCRRVFVCGLRG</sequence>
<evidence type="ECO:0000256" key="1">
    <source>
        <dbReference type="SAM" id="MobiDB-lite"/>
    </source>
</evidence>
<dbReference type="RefSeq" id="XP_017769947.1">
    <property type="nucleotide sequence ID" value="XM_017914458.1"/>
</dbReference>
<dbReference type="GeneID" id="108562425"/>